<dbReference type="AlphaFoldDB" id="A0A250J6Z9"/>
<name>A0A250J6Z9_9BACT</name>
<evidence type="ECO:0000256" key="1">
    <source>
        <dbReference type="SAM" id="MobiDB-lite"/>
    </source>
</evidence>
<accession>A0A250J6Z9</accession>
<feature type="domain" description="Putative endonuclease Z1" evidence="2">
    <location>
        <begin position="447"/>
        <end position="680"/>
    </location>
</feature>
<reference evidence="3 4" key="1">
    <citation type="submission" date="2017-06" db="EMBL/GenBank/DDBJ databases">
        <title>Sequencing and comparative analysis of myxobacterial genomes.</title>
        <authorList>
            <person name="Rupp O."/>
            <person name="Goesmann A."/>
            <person name="Sogaard-Andersen L."/>
        </authorList>
    </citation>
    <scope>NUCLEOTIDE SEQUENCE [LARGE SCALE GENOMIC DNA]</scope>
    <source>
        <strain evidence="3 4">DSM 52655</strain>
    </source>
</reference>
<proteinExistence type="predicted"/>
<feature type="region of interest" description="Disordered" evidence="1">
    <location>
        <begin position="866"/>
        <end position="890"/>
    </location>
</feature>
<dbReference type="Pfam" id="PF10593">
    <property type="entry name" value="Z1"/>
    <property type="match status" value="1"/>
</dbReference>
<evidence type="ECO:0000259" key="2">
    <source>
        <dbReference type="Pfam" id="PF10593"/>
    </source>
</evidence>
<feature type="region of interest" description="Disordered" evidence="1">
    <location>
        <begin position="302"/>
        <end position="323"/>
    </location>
</feature>
<dbReference type="Proteomes" id="UP000217257">
    <property type="component" value="Chromosome"/>
</dbReference>
<gene>
    <name evidence="3" type="ORF">CYFUS_004837</name>
</gene>
<dbReference type="RefSeq" id="WP_095987432.1">
    <property type="nucleotide sequence ID" value="NZ_CP022098.1"/>
</dbReference>
<dbReference type="InterPro" id="IPR018310">
    <property type="entry name" value="Put_endonuclease_Z1-dom"/>
</dbReference>
<feature type="compositionally biased region" description="Basic and acidic residues" evidence="1">
    <location>
        <begin position="866"/>
        <end position="881"/>
    </location>
</feature>
<dbReference type="KEGG" id="cfus:CYFUS_004837"/>
<organism evidence="3 4">
    <name type="scientific">Cystobacter fuscus</name>
    <dbReference type="NCBI Taxonomy" id="43"/>
    <lineage>
        <taxon>Bacteria</taxon>
        <taxon>Pseudomonadati</taxon>
        <taxon>Myxococcota</taxon>
        <taxon>Myxococcia</taxon>
        <taxon>Myxococcales</taxon>
        <taxon>Cystobacterineae</taxon>
        <taxon>Archangiaceae</taxon>
        <taxon>Cystobacter</taxon>
    </lineage>
</organism>
<feature type="compositionally biased region" description="Basic and acidic residues" evidence="1">
    <location>
        <begin position="302"/>
        <end position="321"/>
    </location>
</feature>
<protein>
    <recommendedName>
        <fullName evidence="2">Putative endonuclease Z1 domain-containing protein</fullName>
    </recommendedName>
</protein>
<evidence type="ECO:0000313" key="3">
    <source>
        <dbReference type="EMBL" id="ATB39393.1"/>
    </source>
</evidence>
<dbReference type="EMBL" id="CP022098">
    <property type="protein sequence ID" value="ATB39393.1"/>
    <property type="molecule type" value="Genomic_DNA"/>
</dbReference>
<evidence type="ECO:0000313" key="4">
    <source>
        <dbReference type="Proteomes" id="UP000217257"/>
    </source>
</evidence>
<sequence>MNAEYDSAWTIAQVLIKGQVLQGIALTREVIAGKVDTALLMDPTLKNQVDRERLIADLESSFSVWMGSSATLENNEDHVAWLNGRKSGIEWKFWKRYQRLLQQKRWSSTSIDTLNELTDETLGRLEDPNRKGIWSRRGLVVGHVQSGKTANYTGLICKAADAGYKIIIVLAGIHKSLRSQTQIRLDEGFLGYESKDEAVEGSKRKHIGVGQIDPSISANTITTRADDGDFKVSVRRNFHISPEALRLPLLFVVKKNARVLENLNSWVERFAQKKIKVDGVERSVVADVPLLVIDDEADHASIDTRSQEFDEEGRPDPDHDPTSINRQIRKLLHLFEKNSYVGYTATPFANIFIHDAGRTDEHGEDLFPKSFITNLPASSDYVGPVRVFGLEPDSSLGLEERKPLGLIRHIEDHADSLEPDERGGWMPPIHKKDHKPRYKEKRALPPSLQQAVHAFILACAARRARGQTKEHNSMLIHVTRFTNVQNEVHEQVKSTLKKLRDQLELGEAAGITGAHEELRRLWEKDFVSTSGTIKDPALPELSWDDVSGHLKAAVGAIKVKQINGTAGDVLDYEDHKATGLSVIAVGGDKLARGLTLEGLSVSYFLRASRMYDTLMQMGRWFGYRPGYLDLCRLYMTEELDDWFQYVTKASEELRQEFDRMAAVGGTPADYGLRVRSHPTLLVTSPVKMRNGVELQLSFAGDIIETTLFDPRRRTLEHNRTTTIRFLEKLGPRPQGWTQSRPDRPEQWKHSYVWQDVPGTEVSMFLAALQVPEGPHKARGELLSEFINKQLQQKELTHWTVALIGRKDGEDGMPDTLAGLPITLTFRDVKNKERRELYGIRRLVNPRDETIDLDANTYARALELTKEGFQRDPGRTRRKQEPEEPSGPFIRHVRPKKRGVLLLYPLDPRPHYANRLLEAEVTPIGWAVSFPNSETAAKVTYRVNSVYQTQEYGGEL</sequence>